<evidence type="ECO:0000256" key="2">
    <source>
        <dbReference type="ARBA" id="ARBA00022692"/>
    </source>
</evidence>
<dbReference type="InterPro" id="IPR004841">
    <property type="entry name" value="AA-permease/SLC12A_dom"/>
</dbReference>
<name>A0A6A6UZV1_9PLEO</name>
<keyword evidence="4 5" id="KW-0472">Membrane</keyword>
<feature type="transmembrane region" description="Helical" evidence="5">
    <location>
        <begin position="384"/>
        <end position="405"/>
    </location>
</feature>
<feature type="transmembrane region" description="Helical" evidence="5">
    <location>
        <begin position="12"/>
        <end position="36"/>
    </location>
</feature>
<feature type="transmembrane region" description="Helical" evidence="5">
    <location>
        <begin position="479"/>
        <end position="498"/>
    </location>
</feature>
<evidence type="ECO:0000256" key="1">
    <source>
        <dbReference type="ARBA" id="ARBA00004141"/>
    </source>
</evidence>
<dbReference type="GO" id="GO:0015171">
    <property type="term" value="F:amino acid transmembrane transporter activity"/>
    <property type="evidence" value="ECO:0007669"/>
    <property type="project" value="TreeGrafter"/>
</dbReference>
<reference evidence="7" key="1">
    <citation type="journal article" date="2020" name="Stud. Mycol.">
        <title>101 Dothideomycetes genomes: a test case for predicting lifestyles and emergence of pathogens.</title>
        <authorList>
            <person name="Haridas S."/>
            <person name="Albert R."/>
            <person name="Binder M."/>
            <person name="Bloem J."/>
            <person name="Labutti K."/>
            <person name="Salamov A."/>
            <person name="Andreopoulos B."/>
            <person name="Baker S."/>
            <person name="Barry K."/>
            <person name="Bills G."/>
            <person name="Bluhm B."/>
            <person name="Cannon C."/>
            <person name="Castanera R."/>
            <person name="Culley D."/>
            <person name="Daum C."/>
            <person name="Ezra D."/>
            <person name="Gonzalez J."/>
            <person name="Henrissat B."/>
            <person name="Kuo A."/>
            <person name="Liang C."/>
            <person name="Lipzen A."/>
            <person name="Lutzoni F."/>
            <person name="Magnuson J."/>
            <person name="Mondo S."/>
            <person name="Nolan M."/>
            <person name="Ohm R."/>
            <person name="Pangilinan J."/>
            <person name="Park H.-J."/>
            <person name="Ramirez L."/>
            <person name="Alfaro M."/>
            <person name="Sun H."/>
            <person name="Tritt A."/>
            <person name="Yoshinaga Y."/>
            <person name="Zwiers L.-H."/>
            <person name="Turgeon B."/>
            <person name="Goodwin S."/>
            <person name="Spatafora J."/>
            <person name="Crous P."/>
            <person name="Grigoriev I."/>
        </authorList>
    </citation>
    <scope>NUCLEOTIDE SEQUENCE</scope>
    <source>
        <strain evidence="7">CBS 119925</strain>
    </source>
</reference>
<gene>
    <name evidence="7" type="ORF">M011DRAFT_392192</name>
</gene>
<feature type="transmembrane region" description="Helical" evidence="5">
    <location>
        <begin position="42"/>
        <end position="66"/>
    </location>
</feature>
<dbReference type="GO" id="GO:0016020">
    <property type="term" value="C:membrane"/>
    <property type="evidence" value="ECO:0007669"/>
    <property type="project" value="UniProtKB-SubCell"/>
</dbReference>
<feature type="domain" description="Amino acid permease/ SLC12A" evidence="6">
    <location>
        <begin position="11"/>
        <end position="444"/>
    </location>
</feature>
<keyword evidence="2 5" id="KW-0812">Transmembrane</keyword>
<accession>A0A6A6UZV1</accession>
<feature type="transmembrane region" description="Helical" evidence="5">
    <location>
        <begin position="233"/>
        <end position="254"/>
    </location>
</feature>
<evidence type="ECO:0000256" key="3">
    <source>
        <dbReference type="ARBA" id="ARBA00022989"/>
    </source>
</evidence>
<evidence type="ECO:0000256" key="5">
    <source>
        <dbReference type="SAM" id="Phobius"/>
    </source>
</evidence>
<evidence type="ECO:0000259" key="6">
    <source>
        <dbReference type="Pfam" id="PF00324"/>
    </source>
</evidence>
<feature type="transmembrane region" description="Helical" evidence="5">
    <location>
        <begin position="417"/>
        <end position="438"/>
    </location>
</feature>
<sequence>DRIRQELREKHVNMIGFSTMLGIGLVLSSGKAIFMAGPGGAVAAYIVTGTIMASALACLGEMTALFPVRGAIFEFSRRFIDKSVGFAVGWLSWFSWIIICTAEILAITQLFRFEFKPSYLEEQGYPHERVEWETRKTNPAVWVGIFWLLILLFNLLPVRQYGRVEYFFGVLKMIFAVGVIVFNTIINARELVHKARFWTWEYPYRSSKSKFVAIANPDGSPRVTYTGSLGGLAAFWSTMTVTIFSMIGMDIVLYTAPENKDLRRDENIKMATRKLSLRVILLYVLVVFTVGLNVPSDDDNLRDFSLLGVSGGQNSALIIASIRERVKAIPHLFNAFFIFMAFSCGINCLYASSRALHALASIKDVWPDAEIFQRMRARLERTRMGVPMNAVLASWTIVSLSFLSVRSSQAQILGRMASVAVVSNLLVYGLNCVAYLIFYRQINAAARGDLDDELNLTPETRSHYDRDAPRYPYHTHFQWLRAVFALVGCFVFLLFHGWRTLIPPISADDFVASYIAI</sequence>
<feature type="transmembrane region" description="Helical" evidence="5">
    <location>
        <begin position="140"/>
        <end position="159"/>
    </location>
</feature>
<dbReference type="InterPro" id="IPR050524">
    <property type="entry name" value="APC_YAT"/>
</dbReference>
<comment type="subcellular location">
    <subcellularLocation>
        <location evidence="1">Membrane</location>
        <topology evidence="1">Multi-pass membrane protein</topology>
    </subcellularLocation>
</comment>
<organism evidence="7 8">
    <name type="scientific">Sporormia fimetaria CBS 119925</name>
    <dbReference type="NCBI Taxonomy" id="1340428"/>
    <lineage>
        <taxon>Eukaryota</taxon>
        <taxon>Fungi</taxon>
        <taxon>Dikarya</taxon>
        <taxon>Ascomycota</taxon>
        <taxon>Pezizomycotina</taxon>
        <taxon>Dothideomycetes</taxon>
        <taxon>Pleosporomycetidae</taxon>
        <taxon>Pleosporales</taxon>
        <taxon>Sporormiaceae</taxon>
        <taxon>Sporormia</taxon>
    </lineage>
</organism>
<evidence type="ECO:0000313" key="7">
    <source>
        <dbReference type="EMBL" id="KAF2742497.1"/>
    </source>
</evidence>
<protein>
    <recommendedName>
        <fullName evidence="6">Amino acid permease/ SLC12A domain-containing protein</fullName>
    </recommendedName>
</protein>
<dbReference type="Pfam" id="PF00324">
    <property type="entry name" value="AA_permease"/>
    <property type="match status" value="1"/>
</dbReference>
<keyword evidence="8" id="KW-1185">Reference proteome</keyword>
<proteinExistence type="predicted"/>
<feature type="transmembrane region" description="Helical" evidence="5">
    <location>
        <begin position="166"/>
        <end position="186"/>
    </location>
</feature>
<evidence type="ECO:0000256" key="4">
    <source>
        <dbReference type="ARBA" id="ARBA00023136"/>
    </source>
</evidence>
<feature type="transmembrane region" description="Helical" evidence="5">
    <location>
        <begin position="87"/>
        <end position="111"/>
    </location>
</feature>
<dbReference type="EMBL" id="MU006608">
    <property type="protein sequence ID" value="KAF2742497.1"/>
    <property type="molecule type" value="Genomic_DNA"/>
</dbReference>
<keyword evidence="3 5" id="KW-1133">Transmembrane helix</keyword>
<feature type="non-terminal residue" evidence="7">
    <location>
        <position position="517"/>
    </location>
</feature>
<dbReference type="AlphaFoldDB" id="A0A6A6UZV1"/>
<dbReference type="PANTHER" id="PTHR43341:SF35">
    <property type="entry name" value="ACID TRANSPORTER, PUTATIVE-RELATED"/>
    <property type="match status" value="1"/>
</dbReference>
<dbReference type="OrthoDB" id="3900342at2759"/>
<dbReference type="Gene3D" id="1.20.1740.10">
    <property type="entry name" value="Amino acid/polyamine transporter I"/>
    <property type="match status" value="1"/>
</dbReference>
<dbReference type="Proteomes" id="UP000799440">
    <property type="component" value="Unassembled WGS sequence"/>
</dbReference>
<feature type="non-terminal residue" evidence="7">
    <location>
        <position position="1"/>
    </location>
</feature>
<feature type="transmembrane region" description="Helical" evidence="5">
    <location>
        <begin position="275"/>
        <end position="294"/>
    </location>
</feature>
<dbReference type="PIRSF" id="PIRSF006060">
    <property type="entry name" value="AA_transporter"/>
    <property type="match status" value="1"/>
</dbReference>
<dbReference type="PANTHER" id="PTHR43341">
    <property type="entry name" value="AMINO ACID PERMEASE"/>
    <property type="match status" value="1"/>
</dbReference>
<feature type="transmembrane region" description="Helical" evidence="5">
    <location>
        <begin position="332"/>
        <end position="351"/>
    </location>
</feature>
<evidence type="ECO:0000313" key="8">
    <source>
        <dbReference type="Proteomes" id="UP000799440"/>
    </source>
</evidence>